<accession>K6VF52</accession>
<dbReference type="STRING" id="1184609.KILIM_011_00610"/>
<feature type="transmembrane region" description="Helical" evidence="1">
    <location>
        <begin position="53"/>
        <end position="75"/>
    </location>
</feature>
<keyword evidence="1" id="KW-0472">Membrane</keyword>
<dbReference type="RefSeq" id="WP_006591320.1">
    <property type="nucleotide sequence ID" value="NZ_BAHD01000011.1"/>
</dbReference>
<feature type="transmembrane region" description="Helical" evidence="1">
    <location>
        <begin position="185"/>
        <end position="204"/>
    </location>
</feature>
<sequence>MPDADHPDLARLASRARSRLADAVATAFDPLVLVTLTLLVVAARAAENPLAGVAWALAAIAGCALIPEVVLRVLVRSGRVRDRQLVLREQRHVPMLIAAASVTLTLVALALLGAPRPLLALIVTILVGLAAITLVTRFWKASIHADVAATCATVAAIDVGAWTLCLTVPIVAAVAWARVRAGRHSLAQAAVGILLGTAITAAAFPRLL</sequence>
<keyword evidence="1" id="KW-1133">Transmembrane helix</keyword>
<dbReference type="AlphaFoldDB" id="K6VF52"/>
<protein>
    <recommendedName>
        <fullName evidence="4">Phosphatidic acid phosphatase type 2/haloperoxidase domain-containing protein</fullName>
    </recommendedName>
</protein>
<feature type="transmembrane region" description="Helical" evidence="1">
    <location>
        <begin position="95"/>
        <end position="112"/>
    </location>
</feature>
<dbReference type="eggNOG" id="COG0671">
    <property type="taxonomic scope" value="Bacteria"/>
</dbReference>
<feature type="transmembrane region" description="Helical" evidence="1">
    <location>
        <begin position="151"/>
        <end position="179"/>
    </location>
</feature>
<evidence type="ECO:0000256" key="1">
    <source>
        <dbReference type="SAM" id="Phobius"/>
    </source>
</evidence>
<organism evidence="2 3">
    <name type="scientific">Kineosphaera limosa NBRC 100340</name>
    <dbReference type="NCBI Taxonomy" id="1184609"/>
    <lineage>
        <taxon>Bacteria</taxon>
        <taxon>Bacillati</taxon>
        <taxon>Actinomycetota</taxon>
        <taxon>Actinomycetes</taxon>
        <taxon>Micrococcales</taxon>
        <taxon>Dermatophilaceae</taxon>
        <taxon>Kineosphaera</taxon>
    </lineage>
</organism>
<keyword evidence="1" id="KW-0812">Transmembrane</keyword>
<feature type="transmembrane region" description="Helical" evidence="1">
    <location>
        <begin position="118"/>
        <end position="139"/>
    </location>
</feature>
<comment type="caution">
    <text evidence="2">The sequence shown here is derived from an EMBL/GenBank/DDBJ whole genome shotgun (WGS) entry which is preliminary data.</text>
</comment>
<dbReference type="EMBL" id="BAHD01000011">
    <property type="protein sequence ID" value="GAB94788.1"/>
    <property type="molecule type" value="Genomic_DNA"/>
</dbReference>
<dbReference type="Proteomes" id="UP000008366">
    <property type="component" value="Unassembled WGS sequence"/>
</dbReference>
<feature type="transmembrane region" description="Helical" evidence="1">
    <location>
        <begin position="20"/>
        <end position="41"/>
    </location>
</feature>
<reference evidence="2 3" key="1">
    <citation type="submission" date="2012-08" db="EMBL/GenBank/DDBJ databases">
        <title>Whole genome shotgun sequence of Kineosphaera limosa NBRC 100340.</title>
        <authorList>
            <person name="Yoshida I."/>
            <person name="Isaki S."/>
            <person name="Hosoyama A."/>
            <person name="Tsuchikane K."/>
            <person name="Katsumata H."/>
            <person name="Ando Y."/>
            <person name="Ohji S."/>
            <person name="Hamada M."/>
            <person name="Tamura T."/>
            <person name="Yamazoe A."/>
            <person name="Yamazaki S."/>
            <person name="Fujita N."/>
        </authorList>
    </citation>
    <scope>NUCLEOTIDE SEQUENCE [LARGE SCALE GENOMIC DNA]</scope>
    <source>
        <strain evidence="2 3">NBRC 100340</strain>
    </source>
</reference>
<name>K6VF52_9MICO</name>
<keyword evidence="3" id="KW-1185">Reference proteome</keyword>
<proteinExistence type="predicted"/>
<evidence type="ECO:0008006" key="4">
    <source>
        <dbReference type="Google" id="ProtNLM"/>
    </source>
</evidence>
<gene>
    <name evidence="2" type="ORF">KILIM_011_00610</name>
</gene>
<evidence type="ECO:0000313" key="2">
    <source>
        <dbReference type="EMBL" id="GAB94788.1"/>
    </source>
</evidence>
<evidence type="ECO:0000313" key="3">
    <source>
        <dbReference type="Proteomes" id="UP000008366"/>
    </source>
</evidence>